<comment type="caution">
    <text evidence="12">The sequence shown here is derived from an EMBL/GenBank/DDBJ whole genome shotgun (WGS) entry which is preliminary data.</text>
</comment>
<dbReference type="GO" id="GO:0016705">
    <property type="term" value="F:oxidoreductase activity, acting on paired donors, with incorporation or reduction of molecular oxygen"/>
    <property type="evidence" value="ECO:0007669"/>
    <property type="project" value="UniProtKB-ARBA"/>
</dbReference>
<sequence length="177" mass="16641">MTDSTDQRRTPAPTSSDLPRRTLLRGAGVAGAAAVGVGALAACGSTSDGTRSGSGAGAGSGSGGSSSSAGGSSSSTAAGGSGGASGPSVATADVPVGGGKILDGVVVTQPTQGQFKAFSSVCTHQGCPVTQIQGTSIECMCHGSKFDIATGAVVQGPATQPLAAKTATVEGDKVVVS</sequence>
<dbReference type="InterPro" id="IPR006311">
    <property type="entry name" value="TAT_signal"/>
</dbReference>
<feature type="compositionally biased region" description="Gly residues" evidence="10">
    <location>
        <begin position="52"/>
        <end position="64"/>
    </location>
</feature>
<dbReference type="InterPro" id="IPR017941">
    <property type="entry name" value="Rieske_2Fe-2S"/>
</dbReference>
<protein>
    <recommendedName>
        <fullName evidence="2">Cytochrome bc1 complex Rieske iron-sulfur subunit</fullName>
    </recommendedName>
    <alternativeName>
        <fullName evidence="8">Cytochrome bc1 reductase complex subunit QcrA</fullName>
    </alternativeName>
</protein>
<dbReference type="CDD" id="cd03467">
    <property type="entry name" value="Rieske"/>
    <property type="match status" value="1"/>
</dbReference>
<dbReference type="RefSeq" id="WP_141849375.1">
    <property type="nucleotide sequence ID" value="NZ_BAAAPR010000001.1"/>
</dbReference>
<keyword evidence="13" id="KW-1185">Reference proteome</keyword>
<dbReference type="AlphaFoldDB" id="A0A542E4A2"/>
<feature type="domain" description="Rieske" evidence="11">
    <location>
        <begin position="86"/>
        <end position="176"/>
    </location>
</feature>
<evidence type="ECO:0000256" key="1">
    <source>
        <dbReference type="ARBA" id="ARBA00002494"/>
    </source>
</evidence>
<comment type="cofactor">
    <cofactor evidence="9">
        <name>[2Fe-2S] cluster</name>
        <dbReference type="ChEBI" id="CHEBI:190135"/>
    </cofactor>
</comment>
<dbReference type="SUPFAM" id="SSF50022">
    <property type="entry name" value="ISP domain"/>
    <property type="match status" value="1"/>
</dbReference>
<reference evidence="12 13" key="1">
    <citation type="submission" date="2019-06" db="EMBL/GenBank/DDBJ databases">
        <title>Sequencing the genomes of 1000 actinobacteria strains.</title>
        <authorList>
            <person name="Klenk H.-P."/>
        </authorList>
    </citation>
    <scope>NUCLEOTIDE SEQUENCE [LARGE SCALE GENOMIC DNA]</scope>
    <source>
        <strain evidence="12 13">DSM 18607</strain>
    </source>
</reference>
<dbReference type="PROSITE" id="PS51318">
    <property type="entry name" value="TAT"/>
    <property type="match status" value="1"/>
</dbReference>
<dbReference type="FunFam" id="2.102.10.10:FF:000016">
    <property type="entry name" value="Nitrite reductase/ring-hydroxylating ferredoxin subunit"/>
    <property type="match status" value="1"/>
</dbReference>
<dbReference type="OrthoDB" id="25106at2"/>
<evidence type="ECO:0000259" key="11">
    <source>
        <dbReference type="PROSITE" id="PS51296"/>
    </source>
</evidence>
<keyword evidence="7" id="KW-1015">Disulfide bond</keyword>
<keyword evidence="5" id="KW-0408">Iron</keyword>
<dbReference type="GO" id="GO:0046872">
    <property type="term" value="F:metal ion binding"/>
    <property type="evidence" value="ECO:0007669"/>
    <property type="project" value="UniProtKB-KW"/>
</dbReference>
<keyword evidence="6" id="KW-0411">Iron-sulfur</keyword>
<evidence type="ECO:0000313" key="12">
    <source>
        <dbReference type="EMBL" id="TQJ10106.1"/>
    </source>
</evidence>
<evidence type="ECO:0000256" key="4">
    <source>
        <dbReference type="ARBA" id="ARBA00022723"/>
    </source>
</evidence>
<feature type="compositionally biased region" description="Low complexity" evidence="10">
    <location>
        <begin position="65"/>
        <end position="78"/>
    </location>
</feature>
<dbReference type="GO" id="GO:0004497">
    <property type="term" value="F:monooxygenase activity"/>
    <property type="evidence" value="ECO:0007669"/>
    <property type="project" value="UniProtKB-ARBA"/>
</dbReference>
<dbReference type="GO" id="GO:0016020">
    <property type="term" value="C:membrane"/>
    <property type="evidence" value="ECO:0007669"/>
    <property type="project" value="InterPro"/>
</dbReference>
<comment type="function">
    <text evidence="1">Iron-sulfur subunit of the cytochrome bc1 complex, an essential component of the respiratory electron transport chain required for ATP synthesis. The bc1 complex catalyzes the oxidation of menaquinol and the reduction of cytochrome c in the respiratory chain. The bc1 complex operates through a Q-cycle mechanism that couples electron transfer to generation of the proton gradient that drives ATP synthesis.</text>
</comment>
<dbReference type="InterPro" id="IPR036922">
    <property type="entry name" value="Rieske_2Fe-2S_sf"/>
</dbReference>
<evidence type="ECO:0000256" key="7">
    <source>
        <dbReference type="ARBA" id="ARBA00023157"/>
    </source>
</evidence>
<feature type="region of interest" description="Disordered" evidence="10">
    <location>
        <begin position="46"/>
        <end position="91"/>
    </location>
</feature>
<evidence type="ECO:0000256" key="2">
    <source>
        <dbReference type="ARBA" id="ARBA00015816"/>
    </source>
</evidence>
<keyword evidence="4" id="KW-0479">Metal-binding</keyword>
<evidence type="ECO:0000313" key="13">
    <source>
        <dbReference type="Proteomes" id="UP000317893"/>
    </source>
</evidence>
<dbReference type="InterPro" id="IPR005805">
    <property type="entry name" value="Rieske_Fe-S_prot_C"/>
</dbReference>
<evidence type="ECO:0000256" key="10">
    <source>
        <dbReference type="SAM" id="MobiDB-lite"/>
    </source>
</evidence>
<evidence type="ECO:0000256" key="8">
    <source>
        <dbReference type="ARBA" id="ARBA00029586"/>
    </source>
</evidence>
<evidence type="ECO:0000256" key="9">
    <source>
        <dbReference type="ARBA" id="ARBA00034078"/>
    </source>
</evidence>
<dbReference type="PANTHER" id="PTHR10134">
    <property type="entry name" value="CYTOCHROME B-C1 COMPLEX SUBUNIT RIESKE, MITOCHONDRIAL"/>
    <property type="match status" value="1"/>
</dbReference>
<evidence type="ECO:0000256" key="5">
    <source>
        <dbReference type="ARBA" id="ARBA00023004"/>
    </source>
</evidence>
<evidence type="ECO:0000256" key="3">
    <source>
        <dbReference type="ARBA" id="ARBA00022714"/>
    </source>
</evidence>
<dbReference type="GO" id="GO:0051537">
    <property type="term" value="F:2 iron, 2 sulfur cluster binding"/>
    <property type="evidence" value="ECO:0007669"/>
    <property type="project" value="UniProtKB-KW"/>
</dbReference>
<dbReference type="Proteomes" id="UP000317893">
    <property type="component" value="Unassembled WGS sequence"/>
</dbReference>
<dbReference type="InterPro" id="IPR014349">
    <property type="entry name" value="Rieske_Fe-S_prot"/>
</dbReference>
<dbReference type="EMBL" id="VFMN01000001">
    <property type="protein sequence ID" value="TQJ10106.1"/>
    <property type="molecule type" value="Genomic_DNA"/>
</dbReference>
<dbReference type="Gene3D" id="2.102.10.10">
    <property type="entry name" value="Rieske [2Fe-2S] iron-sulphur domain"/>
    <property type="match status" value="1"/>
</dbReference>
<gene>
    <name evidence="12" type="ORF">FB458_3225</name>
</gene>
<dbReference type="Pfam" id="PF00355">
    <property type="entry name" value="Rieske"/>
    <property type="match status" value="1"/>
</dbReference>
<dbReference type="PRINTS" id="PR00162">
    <property type="entry name" value="RIESKE"/>
</dbReference>
<name>A0A542E4A2_9MICO</name>
<evidence type="ECO:0000256" key="6">
    <source>
        <dbReference type="ARBA" id="ARBA00023014"/>
    </source>
</evidence>
<accession>A0A542E4A2</accession>
<keyword evidence="3" id="KW-0001">2Fe-2S</keyword>
<dbReference type="PROSITE" id="PS51296">
    <property type="entry name" value="RIESKE"/>
    <property type="match status" value="1"/>
</dbReference>
<feature type="region of interest" description="Disordered" evidence="10">
    <location>
        <begin position="1"/>
        <end position="23"/>
    </location>
</feature>
<proteinExistence type="predicted"/>
<organism evidence="12 13">
    <name type="scientific">Lapillicoccus jejuensis</name>
    <dbReference type="NCBI Taxonomy" id="402171"/>
    <lineage>
        <taxon>Bacteria</taxon>
        <taxon>Bacillati</taxon>
        <taxon>Actinomycetota</taxon>
        <taxon>Actinomycetes</taxon>
        <taxon>Micrococcales</taxon>
        <taxon>Intrasporangiaceae</taxon>
        <taxon>Lapillicoccus</taxon>
    </lineage>
</organism>